<dbReference type="PANTHER" id="PTHR31157">
    <property type="entry name" value="SCP DOMAIN-CONTAINING PROTEIN"/>
    <property type="match status" value="1"/>
</dbReference>
<evidence type="ECO:0000256" key="1">
    <source>
        <dbReference type="SAM" id="MobiDB-lite"/>
    </source>
</evidence>
<keyword evidence="2" id="KW-0732">Signal</keyword>
<dbReference type="Pfam" id="PF00188">
    <property type="entry name" value="CAP"/>
    <property type="match status" value="1"/>
</dbReference>
<dbReference type="CDD" id="cd05379">
    <property type="entry name" value="CAP_bacterial"/>
    <property type="match status" value="1"/>
</dbReference>
<dbReference type="GeneID" id="87598406"/>
<sequence length="257" mass="28556">MKKLLATTLLVGAAFVGFSGQADAAGKDQLPFHIDSKVIQYQGNSVEDLNNILKEIAERYNINVEDLNLDQINLDQFQVPKQGQAPAPEQPEQPEQQEQPTVDVPQQEAQPVENRTPQTSAPETSTERTQGLTQDEQRMIDLVNEERQKNGLQPLKANLEITKVARVKAQDMIDNNYFDHNSPTYGSPFDMMRQFGIEFRTAGENLAGNQTVEAAHQALMNSQGHRANILSPNYTEIGVGVVEGGPYGKMFVQMFKG</sequence>
<feature type="region of interest" description="Disordered" evidence="1">
    <location>
        <begin position="81"/>
        <end position="132"/>
    </location>
</feature>
<dbReference type="Gene3D" id="3.40.33.10">
    <property type="entry name" value="CAP"/>
    <property type="match status" value="1"/>
</dbReference>
<dbReference type="SUPFAM" id="SSF55797">
    <property type="entry name" value="PR-1-like"/>
    <property type="match status" value="1"/>
</dbReference>
<reference evidence="4" key="1">
    <citation type="submission" date="2015-08" db="EMBL/GenBank/DDBJ databases">
        <title>Complete DNA Sequence of Pseudomonas syringae pv. actinidiae, the Causal Agent of Kiwifruit Canker Disease.</title>
        <authorList>
            <person name="Rikkerink E.H.A."/>
            <person name="Fineran P.C."/>
        </authorList>
    </citation>
    <scope>NUCLEOTIDE SEQUENCE</scope>
    <source>
        <strain evidence="4">DSM 13666</strain>
    </source>
</reference>
<dbReference type="OMA" id="EDEDPPF"/>
<name>A0A0M0KIA8_ALKHA</name>
<organism evidence="4">
    <name type="scientific">Halalkalibacterium halodurans</name>
    <name type="common">Bacillus halodurans</name>
    <dbReference type="NCBI Taxonomy" id="86665"/>
    <lineage>
        <taxon>Bacteria</taxon>
        <taxon>Bacillati</taxon>
        <taxon>Bacillota</taxon>
        <taxon>Bacilli</taxon>
        <taxon>Bacillales</taxon>
        <taxon>Bacillaceae</taxon>
        <taxon>Halalkalibacterium (ex Joshi et al. 2022)</taxon>
    </lineage>
</organism>
<feature type="compositionally biased region" description="Low complexity" evidence="1">
    <location>
        <begin position="93"/>
        <end position="108"/>
    </location>
</feature>
<feature type="domain" description="SCP" evidence="3">
    <location>
        <begin position="141"/>
        <end position="255"/>
    </location>
</feature>
<feature type="signal peptide" evidence="2">
    <location>
        <begin position="1"/>
        <end position="24"/>
    </location>
</feature>
<dbReference type="InterPro" id="IPR014044">
    <property type="entry name" value="CAP_dom"/>
</dbReference>
<dbReference type="PATRIC" id="fig|136160.3.peg.1351"/>
<evidence type="ECO:0000256" key="2">
    <source>
        <dbReference type="SAM" id="SignalP"/>
    </source>
</evidence>
<accession>A0A0M0KIA8</accession>
<feature type="compositionally biased region" description="Polar residues" evidence="1">
    <location>
        <begin position="113"/>
        <end position="132"/>
    </location>
</feature>
<evidence type="ECO:0000313" key="4">
    <source>
        <dbReference type="EMBL" id="KOO38347.1"/>
    </source>
</evidence>
<dbReference type="NCBIfam" id="TIGR02909">
    <property type="entry name" value="spore_YkwD"/>
    <property type="match status" value="1"/>
</dbReference>
<gene>
    <name evidence="4" type="ORF">AMD02_05325</name>
</gene>
<dbReference type="EMBL" id="LILD01000001">
    <property type="protein sequence ID" value="KOO38347.1"/>
    <property type="molecule type" value="Genomic_DNA"/>
</dbReference>
<dbReference type="RefSeq" id="WP_010899025.1">
    <property type="nucleotide sequence ID" value="NZ_CP040441.1"/>
</dbReference>
<dbReference type="PANTHER" id="PTHR31157:SF1">
    <property type="entry name" value="SCP DOMAIN-CONTAINING PROTEIN"/>
    <property type="match status" value="1"/>
</dbReference>
<comment type="caution">
    <text evidence="4">The sequence shown here is derived from an EMBL/GenBank/DDBJ whole genome shotgun (WGS) entry which is preliminary data.</text>
</comment>
<evidence type="ECO:0000259" key="3">
    <source>
        <dbReference type="Pfam" id="PF00188"/>
    </source>
</evidence>
<feature type="chain" id="PRO_5044367150" description="SCP domain-containing protein" evidence="2">
    <location>
        <begin position="25"/>
        <end position="257"/>
    </location>
</feature>
<dbReference type="AlphaFoldDB" id="A0A0M0KIA8"/>
<dbReference type="InterPro" id="IPR035940">
    <property type="entry name" value="CAP_sf"/>
</dbReference>
<proteinExistence type="predicted"/>
<protein>
    <recommendedName>
        <fullName evidence="3">SCP domain-containing protein</fullName>
    </recommendedName>
</protein>
<dbReference type="InterPro" id="IPR014258">
    <property type="entry name" value="CAP_domain_YkwD-like"/>
</dbReference>